<evidence type="ECO:0000256" key="2">
    <source>
        <dbReference type="ARBA" id="ARBA00023015"/>
    </source>
</evidence>
<organism evidence="9 10">
    <name type="scientific">Dipteronia sinensis</name>
    <dbReference type="NCBI Taxonomy" id="43782"/>
    <lineage>
        <taxon>Eukaryota</taxon>
        <taxon>Viridiplantae</taxon>
        <taxon>Streptophyta</taxon>
        <taxon>Embryophyta</taxon>
        <taxon>Tracheophyta</taxon>
        <taxon>Spermatophyta</taxon>
        <taxon>Magnoliopsida</taxon>
        <taxon>eudicotyledons</taxon>
        <taxon>Gunneridae</taxon>
        <taxon>Pentapetalae</taxon>
        <taxon>rosids</taxon>
        <taxon>malvids</taxon>
        <taxon>Sapindales</taxon>
        <taxon>Sapindaceae</taxon>
        <taxon>Hippocastanoideae</taxon>
        <taxon>Acereae</taxon>
        <taxon>Dipteronia</taxon>
    </lineage>
</organism>
<dbReference type="SMART" id="SM00774">
    <property type="entry name" value="WRKY"/>
    <property type="match status" value="1"/>
</dbReference>
<dbReference type="GO" id="GO:0009751">
    <property type="term" value="P:response to salicylic acid"/>
    <property type="evidence" value="ECO:0007669"/>
    <property type="project" value="UniProtKB-ARBA"/>
</dbReference>
<dbReference type="SUPFAM" id="SSF118290">
    <property type="entry name" value="WRKY DNA-binding domain"/>
    <property type="match status" value="1"/>
</dbReference>
<dbReference type="GO" id="GO:0003700">
    <property type="term" value="F:DNA-binding transcription factor activity"/>
    <property type="evidence" value="ECO:0007669"/>
    <property type="project" value="InterPro"/>
</dbReference>
<keyword evidence="3" id="KW-0238">DNA-binding</keyword>
<dbReference type="AlphaFoldDB" id="A0AAE0EH92"/>
<evidence type="ECO:0000256" key="6">
    <source>
        <dbReference type="ARBA" id="ARBA00060850"/>
    </source>
</evidence>
<dbReference type="InterPro" id="IPR003657">
    <property type="entry name" value="WRKY_dom"/>
</dbReference>
<comment type="similarity">
    <text evidence="6">Belongs to the WRKY group III family.</text>
</comment>
<dbReference type="Pfam" id="PF03106">
    <property type="entry name" value="WRKY"/>
    <property type="match status" value="1"/>
</dbReference>
<keyword evidence="2" id="KW-0805">Transcription regulation</keyword>
<dbReference type="PROSITE" id="PS50811">
    <property type="entry name" value="WRKY"/>
    <property type="match status" value="1"/>
</dbReference>
<keyword evidence="4" id="KW-0804">Transcription</keyword>
<evidence type="ECO:0000256" key="3">
    <source>
        <dbReference type="ARBA" id="ARBA00023125"/>
    </source>
</evidence>
<name>A0AAE0EH92_9ROSI</name>
<feature type="domain" description="WRKY" evidence="8">
    <location>
        <begin position="134"/>
        <end position="197"/>
    </location>
</feature>
<evidence type="ECO:0000256" key="1">
    <source>
        <dbReference type="ARBA" id="ARBA00004123"/>
    </source>
</evidence>
<protein>
    <recommendedName>
        <fullName evidence="8">WRKY domain-containing protein</fullName>
    </recommendedName>
</protein>
<dbReference type="GO" id="GO:0042542">
    <property type="term" value="P:response to hydrogen peroxide"/>
    <property type="evidence" value="ECO:0007669"/>
    <property type="project" value="UniProtKB-ARBA"/>
</dbReference>
<evidence type="ECO:0000313" key="9">
    <source>
        <dbReference type="EMBL" id="KAK3228009.1"/>
    </source>
</evidence>
<dbReference type="InterPro" id="IPR036576">
    <property type="entry name" value="WRKY_dom_sf"/>
</dbReference>
<evidence type="ECO:0000256" key="7">
    <source>
        <dbReference type="SAM" id="MobiDB-lite"/>
    </source>
</evidence>
<dbReference type="InterPro" id="IPR044810">
    <property type="entry name" value="WRKY_plant"/>
</dbReference>
<evidence type="ECO:0000256" key="5">
    <source>
        <dbReference type="ARBA" id="ARBA00023242"/>
    </source>
</evidence>
<keyword evidence="5" id="KW-0539">Nucleus</keyword>
<dbReference type="EMBL" id="JANJYJ010000002">
    <property type="protein sequence ID" value="KAK3228009.1"/>
    <property type="molecule type" value="Genomic_DNA"/>
</dbReference>
<comment type="subcellular location">
    <subcellularLocation>
        <location evidence="1">Nucleus</location>
    </subcellularLocation>
</comment>
<feature type="region of interest" description="Disordered" evidence="7">
    <location>
        <begin position="80"/>
        <end position="124"/>
    </location>
</feature>
<dbReference type="GO" id="GO:0005634">
    <property type="term" value="C:nucleus"/>
    <property type="evidence" value="ECO:0007669"/>
    <property type="project" value="UniProtKB-SubCell"/>
</dbReference>
<comment type="caution">
    <text evidence="9">The sequence shown here is derived from an EMBL/GenBank/DDBJ whole genome shotgun (WGS) entry which is preliminary data.</text>
</comment>
<accession>A0AAE0EH92</accession>
<proteinExistence type="inferred from homology"/>
<dbReference type="GO" id="GO:0010150">
    <property type="term" value="P:leaf senescence"/>
    <property type="evidence" value="ECO:0007669"/>
    <property type="project" value="UniProtKB-ARBA"/>
</dbReference>
<dbReference type="PANTHER" id="PTHR32096">
    <property type="entry name" value="WRKY TRANSCRIPTION FACTOR 30-RELATED-RELATED"/>
    <property type="match status" value="1"/>
</dbReference>
<dbReference type="Gene3D" id="2.20.25.80">
    <property type="entry name" value="WRKY domain"/>
    <property type="match status" value="1"/>
</dbReference>
<keyword evidence="10" id="KW-1185">Reference proteome</keyword>
<dbReference type="GO" id="GO:0010193">
    <property type="term" value="P:response to ozone"/>
    <property type="evidence" value="ECO:0007669"/>
    <property type="project" value="UniProtKB-ARBA"/>
</dbReference>
<evidence type="ECO:0000259" key="8">
    <source>
        <dbReference type="PROSITE" id="PS50811"/>
    </source>
</evidence>
<evidence type="ECO:0000313" key="10">
    <source>
        <dbReference type="Proteomes" id="UP001281410"/>
    </source>
</evidence>
<dbReference type="GO" id="GO:0000976">
    <property type="term" value="F:transcription cis-regulatory region binding"/>
    <property type="evidence" value="ECO:0007669"/>
    <property type="project" value="TreeGrafter"/>
</dbReference>
<evidence type="ECO:0000256" key="4">
    <source>
        <dbReference type="ARBA" id="ARBA00023163"/>
    </source>
</evidence>
<sequence>MEGGWSWEQQTLMSELIEGMEFAKQLRVHLGSTSSVETSDALVQRILSSYEKALLILKWPGSGSTTVRAQQANIGAAAPNCGVPESPISINGSPKSSDDFDGGFKDNLDHQENSKKRKTQPRWTDKVRVSFESGLEGPHEDGFSWRKYGQKDILAAKYPRSYYRCTYRNTQNCWATKQVQRSDEDPTIFEVTYRGTHTCSHGQSTQSVPQPPSPEKQEKRLNHHNSNNNKNYQQQQQQQQQQQSQDILSNLRKGLSVNTNGLDNRELEPPFTFPSSSFGYMRTGDHCFPPSMLDENTFLGFCSTYTAPSTPESNYFLCQMNSFGDAQGFEASLPDLLSGNNSSANSPILNMDFSLDPAEIDPDFLL</sequence>
<feature type="region of interest" description="Disordered" evidence="7">
    <location>
        <begin position="197"/>
        <end position="246"/>
    </location>
</feature>
<dbReference type="FunFam" id="2.20.25.80:FF:000009">
    <property type="entry name" value="WRKY transcription factor 53"/>
    <property type="match status" value="1"/>
</dbReference>
<feature type="compositionally biased region" description="Basic and acidic residues" evidence="7">
    <location>
        <begin position="96"/>
        <end position="114"/>
    </location>
</feature>
<dbReference type="PANTHER" id="PTHR32096:SF36">
    <property type="entry name" value="WRKY TRANSCRIPTION FACTOR 41-RELATED"/>
    <property type="match status" value="1"/>
</dbReference>
<gene>
    <name evidence="9" type="ORF">Dsin_007871</name>
</gene>
<reference evidence="9" key="1">
    <citation type="journal article" date="2023" name="Plant J.">
        <title>Genome sequences and population genomics provide insights into the demographic history, inbreeding, and mutation load of two 'living fossil' tree species of Dipteronia.</title>
        <authorList>
            <person name="Feng Y."/>
            <person name="Comes H.P."/>
            <person name="Chen J."/>
            <person name="Zhu S."/>
            <person name="Lu R."/>
            <person name="Zhang X."/>
            <person name="Li P."/>
            <person name="Qiu J."/>
            <person name="Olsen K.M."/>
            <person name="Qiu Y."/>
        </authorList>
    </citation>
    <scope>NUCLEOTIDE SEQUENCE</scope>
    <source>
        <strain evidence="9">NBL</strain>
    </source>
</reference>
<dbReference type="Proteomes" id="UP001281410">
    <property type="component" value="Unassembled WGS sequence"/>
</dbReference>
<feature type="compositionally biased region" description="Low complexity" evidence="7">
    <location>
        <begin position="224"/>
        <end position="245"/>
    </location>
</feature>